<accession>A0A154PF31</accession>
<feature type="active site" evidence="10">
    <location>
        <position position="169"/>
    </location>
</feature>
<comment type="cofactor">
    <cofactor evidence="10 11">
        <name>Zn(2+)</name>
        <dbReference type="ChEBI" id="CHEBI:29105"/>
    </cofactor>
    <text evidence="10 11">Binds 1 zinc ion per subunit.</text>
</comment>
<comment type="caution">
    <text evidence="10">Lacks conserved residue(s) required for the propagation of feature annotation.</text>
</comment>
<dbReference type="SMART" id="SM00235">
    <property type="entry name" value="ZnMc"/>
    <property type="match status" value="1"/>
</dbReference>
<dbReference type="GO" id="GO:0008270">
    <property type="term" value="F:zinc ion binding"/>
    <property type="evidence" value="ECO:0007669"/>
    <property type="project" value="UniProtKB-UniRule"/>
</dbReference>
<dbReference type="SUPFAM" id="SSF55486">
    <property type="entry name" value="Metalloproteases ('zincins'), catalytic domain"/>
    <property type="match status" value="1"/>
</dbReference>
<dbReference type="PRINTS" id="PR00480">
    <property type="entry name" value="ASTACIN"/>
</dbReference>
<dbReference type="Pfam" id="PF01400">
    <property type="entry name" value="Astacin"/>
    <property type="match status" value="1"/>
</dbReference>
<keyword evidence="4 10" id="KW-0378">Hydrolase</keyword>
<dbReference type="Proteomes" id="UP000076502">
    <property type="component" value="Unassembled WGS sequence"/>
</dbReference>
<protein>
    <recommendedName>
        <fullName evidence="11">Metalloendopeptidase</fullName>
        <ecNumber evidence="11">3.4.24.-</ecNumber>
    </recommendedName>
</protein>
<feature type="binding site" evidence="10">
    <location>
        <position position="178"/>
    </location>
    <ligand>
        <name>Zn(2+)</name>
        <dbReference type="ChEBI" id="CHEBI:29105"/>
        <note>catalytic</note>
    </ligand>
</feature>
<evidence type="ECO:0000256" key="5">
    <source>
        <dbReference type="ARBA" id="ARBA00022833"/>
    </source>
</evidence>
<dbReference type="InterPro" id="IPR001506">
    <property type="entry name" value="Peptidase_M12A"/>
</dbReference>
<proteinExistence type="predicted"/>
<keyword evidence="6 10" id="KW-0482">Metalloprotease</keyword>
<reference evidence="13 14" key="1">
    <citation type="submission" date="2015-07" db="EMBL/GenBank/DDBJ databases">
        <title>The genome of Dufourea novaeangliae.</title>
        <authorList>
            <person name="Pan H."/>
            <person name="Kapheim K."/>
        </authorList>
    </citation>
    <scope>NUCLEOTIDE SEQUENCE [LARGE SCALE GENOMIC DNA]</scope>
    <source>
        <strain evidence="13">0120121106</strain>
        <tissue evidence="13">Whole body</tissue>
    </source>
</reference>
<keyword evidence="5 10" id="KW-0862">Zinc</keyword>
<dbReference type="Gene3D" id="3.40.390.10">
    <property type="entry name" value="Collagenase (Catalytic Domain)"/>
    <property type="match status" value="1"/>
</dbReference>
<keyword evidence="9" id="KW-0325">Glycoprotein</keyword>
<dbReference type="OrthoDB" id="291007at2759"/>
<dbReference type="PANTHER" id="PTHR10127">
    <property type="entry name" value="DISCOIDIN, CUB, EGF, LAMININ , AND ZINC METALLOPROTEASE DOMAIN CONTAINING"/>
    <property type="match status" value="1"/>
</dbReference>
<keyword evidence="1 10" id="KW-0645">Protease</keyword>
<evidence type="ECO:0000256" key="11">
    <source>
        <dbReference type="RuleBase" id="RU361183"/>
    </source>
</evidence>
<dbReference type="STRING" id="178035.A0A154PF31"/>
<evidence type="ECO:0000259" key="12">
    <source>
        <dbReference type="PROSITE" id="PS51864"/>
    </source>
</evidence>
<dbReference type="InterPro" id="IPR034035">
    <property type="entry name" value="Astacin-like_dom"/>
</dbReference>
<gene>
    <name evidence="13" type="ORF">WN55_01880</name>
</gene>
<evidence type="ECO:0000256" key="4">
    <source>
        <dbReference type="ARBA" id="ARBA00022801"/>
    </source>
</evidence>
<dbReference type="InterPro" id="IPR006026">
    <property type="entry name" value="Peptidase_Metallo"/>
</dbReference>
<dbReference type="PROSITE" id="PS51864">
    <property type="entry name" value="ASTACIN"/>
    <property type="match status" value="1"/>
</dbReference>
<dbReference type="GO" id="GO:0006508">
    <property type="term" value="P:proteolysis"/>
    <property type="evidence" value="ECO:0007669"/>
    <property type="project" value="UniProtKB-KW"/>
</dbReference>
<dbReference type="GO" id="GO:0004222">
    <property type="term" value="F:metalloendopeptidase activity"/>
    <property type="evidence" value="ECO:0007669"/>
    <property type="project" value="UniProtKB-UniRule"/>
</dbReference>
<sequence length="302" mass="34701">MEIGADAATTRRSILSIIPPIPKYRGTFAETHAHETIANHIRSWTEYDRQNIWELSGLYEGDIMLPNENVESKNGLVKTATRWPGGIVPYHIREEEFDEEEIELIEGAIKEYHENTCLRFRPYKKTDKDYITIEGNKSGCWSLVGRHDRGQVVNLQNPGCVQHGVIVHELMHAVGFYHQQSAADRDEWVTINWTNVKPGKEHNFNKYDNHTVTDYGISYDYTSVMHYSSHAFSKNGEPTITPKIRVSINRGKFKSELNRLITQKKKVKLGQRKGLSGKDILKLQAMYKDECGDRKPEGPTRD</sequence>
<evidence type="ECO:0000256" key="9">
    <source>
        <dbReference type="ARBA" id="ARBA00023180"/>
    </source>
</evidence>
<dbReference type="EMBL" id="KQ434890">
    <property type="protein sequence ID" value="KZC10451.1"/>
    <property type="molecule type" value="Genomic_DNA"/>
</dbReference>
<organism evidence="13 14">
    <name type="scientific">Dufourea novaeangliae</name>
    <name type="common">Sweat bee</name>
    <dbReference type="NCBI Taxonomy" id="178035"/>
    <lineage>
        <taxon>Eukaryota</taxon>
        <taxon>Metazoa</taxon>
        <taxon>Ecdysozoa</taxon>
        <taxon>Arthropoda</taxon>
        <taxon>Hexapoda</taxon>
        <taxon>Insecta</taxon>
        <taxon>Pterygota</taxon>
        <taxon>Neoptera</taxon>
        <taxon>Endopterygota</taxon>
        <taxon>Hymenoptera</taxon>
        <taxon>Apocrita</taxon>
        <taxon>Aculeata</taxon>
        <taxon>Apoidea</taxon>
        <taxon>Anthophila</taxon>
        <taxon>Halictidae</taxon>
        <taxon>Rophitinae</taxon>
        <taxon>Dufourea</taxon>
    </lineage>
</organism>
<evidence type="ECO:0000256" key="2">
    <source>
        <dbReference type="ARBA" id="ARBA00022723"/>
    </source>
</evidence>
<keyword evidence="7" id="KW-0865">Zymogen</keyword>
<evidence type="ECO:0000256" key="1">
    <source>
        <dbReference type="ARBA" id="ARBA00022670"/>
    </source>
</evidence>
<dbReference type="EC" id="3.4.24.-" evidence="11"/>
<name>A0A154PF31_DUFNO</name>
<evidence type="ECO:0000256" key="6">
    <source>
        <dbReference type="ARBA" id="ARBA00023049"/>
    </source>
</evidence>
<dbReference type="InterPro" id="IPR024079">
    <property type="entry name" value="MetalloPept_cat_dom_sf"/>
</dbReference>
<dbReference type="FunFam" id="3.40.390.10:FF:000015">
    <property type="entry name" value="Meprin A subunit"/>
    <property type="match status" value="1"/>
</dbReference>
<dbReference type="PANTHER" id="PTHR10127:SF780">
    <property type="entry name" value="METALLOENDOPEPTIDASE"/>
    <property type="match status" value="1"/>
</dbReference>
<evidence type="ECO:0000256" key="8">
    <source>
        <dbReference type="ARBA" id="ARBA00023157"/>
    </source>
</evidence>
<dbReference type="CDD" id="cd04280">
    <property type="entry name" value="ZnMc_astacin_like"/>
    <property type="match status" value="1"/>
</dbReference>
<keyword evidence="14" id="KW-1185">Reference proteome</keyword>
<keyword evidence="3" id="KW-0732">Signal</keyword>
<feature type="binding site" evidence="10">
    <location>
        <position position="172"/>
    </location>
    <ligand>
        <name>Zn(2+)</name>
        <dbReference type="ChEBI" id="CHEBI:29105"/>
        <note>catalytic</note>
    </ligand>
</feature>
<evidence type="ECO:0000256" key="10">
    <source>
        <dbReference type="PROSITE-ProRule" id="PRU01211"/>
    </source>
</evidence>
<evidence type="ECO:0000256" key="3">
    <source>
        <dbReference type="ARBA" id="ARBA00022729"/>
    </source>
</evidence>
<evidence type="ECO:0000313" key="13">
    <source>
        <dbReference type="EMBL" id="KZC10451.1"/>
    </source>
</evidence>
<keyword evidence="8" id="KW-1015">Disulfide bond</keyword>
<feature type="domain" description="Peptidase M12A" evidence="12">
    <location>
        <begin position="74"/>
        <end position="292"/>
    </location>
</feature>
<evidence type="ECO:0000313" key="14">
    <source>
        <dbReference type="Proteomes" id="UP000076502"/>
    </source>
</evidence>
<evidence type="ECO:0000256" key="7">
    <source>
        <dbReference type="ARBA" id="ARBA00023145"/>
    </source>
</evidence>
<keyword evidence="2 10" id="KW-0479">Metal-binding</keyword>
<dbReference type="AlphaFoldDB" id="A0A154PF31"/>
<feature type="binding site" evidence="10">
    <location>
        <position position="168"/>
    </location>
    <ligand>
        <name>Zn(2+)</name>
        <dbReference type="ChEBI" id="CHEBI:29105"/>
        <note>catalytic</note>
    </ligand>
</feature>